<evidence type="ECO:0000313" key="2">
    <source>
        <dbReference type="EMBL" id="TQF16837.1"/>
    </source>
</evidence>
<reference evidence="2 3" key="1">
    <citation type="submission" date="2019-06" db="EMBL/GenBank/DDBJ databases">
        <authorList>
            <person name="Livingstone P."/>
            <person name="Whitworth D."/>
        </authorList>
    </citation>
    <scope>NUCLEOTIDE SEQUENCE [LARGE SCALE GENOMIC DNA]</scope>
    <source>
        <strain evidence="2 3">AM401</strain>
    </source>
</reference>
<dbReference type="Pfam" id="PF00583">
    <property type="entry name" value="Acetyltransf_1"/>
    <property type="match status" value="1"/>
</dbReference>
<evidence type="ECO:0000313" key="3">
    <source>
        <dbReference type="Proteomes" id="UP000315369"/>
    </source>
</evidence>
<accession>A0A540X6E9</accession>
<evidence type="ECO:0000259" key="1">
    <source>
        <dbReference type="PROSITE" id="PS51186"/>
    </source>
</evidence>
<sequence>MRVRAMQPSSSPSRLVVDPLLARRLELAQAAQNRGATPPSGVLEVAGGLALFNGPDSPLTQALALGLEGPVSVEDLDRVESHLGQGGGVLQIDLLPFAHHTLAQGLAQRGYQVGEFQQVLVRELPGSPTPPTVAEVRPLRPGEAEVFSRTVAQGFLGREEVSDAEASLMLGTASMSGTTCFLALVDGEPAGGGTVALHDGVATLSGTGVRERFRGRGLQQELIAARLAWALRQGCTLAASSTLPASASQRNMERMGFFIAYPKVVMMRQRS</sequence>
<dbReference type="InterPro" id="IPR000182">
    <property type="entry name" value="GNAT_dom"/>
</dbReference>
<dbReference type="AlphaFoldDB" id="A0A540X6E9"/>
<dbReference type="CDD" id="cd04301">
    <property type="entry name" value="NAT_SF"/>
    <property type="match status" value="1"/>
</dbReference>
<gene>
    <name evidence="2" type="ORF">FJV41_06010</name>
</gene>
<comment type="caution">
    <text evidence="2">The sequence shown here is derived from an EMBL/GenBank/DDBJ whole genome shotgun (WGS) entry which is preliminary data.</text>
</comment>
<dbReference type="GO" id="GO:0016747">
    <property type="term" value="F:acyltransferase activity, transferring groups other than amino-acyl groups"/>
    <property type="evidence" value="ECO:0007669"/>
    <property type="project" value="InterPro"/>
</dbReference>
<organism evidence="2 3">
    <name type="scientific">Myxococcus llanfairpwllgwyngyllgogerychwyrndrobwllllantysiliogogogochensis</name>
    <dbReference type="NCBI Taxonomy" id="2590453"/>
    <lineage>
        <taxon>Bacteria</taxon>
        <taxon>Pseudomonadati</taxon>
        <taxon>Myxococcota</taxon>
        <taxon>Myxococcia</taxon>
        <taxon>Myxococcales</taxon>
        <taxon>Cystobacterineae</taxon>
        <taxon>Myxococcaceae</taxon>
        <taxon>Myxococcus</taxon>
    </lineage>
</organism>
<dbReference type="InterPro" id="IPR016181">
    <property type="entry name" value="Acyl_CoA_acyltransferase"/>
</dbReference>
<protein>
    <submittedName>
        <fullName evidence="2">GNAT family N-acetyltransferase</fullName>
    </submittedName>
</protein>
<keyword evidence="2" id="KW-0808">Transferase</keyword>
<proteinExistence type="predicted"/>
<keyword evidence="3" id="KW-1185">Reference proteome</keyword>
<dbReference type="EMBL" id="VIFM01000016">
    <property type="protein sequence ID" value="TQF16837.1"/>
    <property type="molecule type" value="Genomic_DNA"/>
</dbReference>
<dbReference type="PROSITE" id="PS51186">
    <property type="entry name" value="GNAT"/>
    <property type="match status" value="1"/>
</dbReference>
<name>A0A540X6E9_9BACT</name>
<dbReference type="Gene3D" id="3.40.630.30">
    <property type="match status" value="1"/>
</dbReference>
<dbReference type="OrthoDB" id="2350893at2"/>
<dbReference type="SUPFAM" id="SSF55729">
    <property type="entry name" value="Acyl-CoA N-acyltransferases (Nat)"/>
    <property type="match status" value="1"/>
</dbReference>
<dbReference type="Proteomes" id="UP000315369">
    <property type="component" value="Unassembled WGS sequence"/>
</dbReference>
<feature type="domain" description="N-acetyltransferase" evidence="1">
    <location>
        <begin position="134"/>
        <end position="271"/>
    </location>
</feature>